<dbReference type="EMBL" id="CP121106">
    <property type="protein sequence ID" value="WFL77941.1"/>
    <property type="molecule type" value="Genomic_DNA"/>
</dbReference>
<dbReference type="RefSeq" id="WP_278016632.1">
    <property type="nucleotide sequence ID" value="NZ_CP121106.1"/>
</dbReference>
<dbReference type="Proteomes" id="UP001215827">
    <property type="component" value="Chromosome"/>
</dbReference>
<feature type="region of interest" description="Disordered" evidence="1">
    <location>
        <begin position="179"/>
        <end position="205"/>
    </location>
</feature>
<organism evidence="2 3">
    <name type="scientific">Altererythrobacter arenosus</name>
    <dbReference type="NCBI Taxonomy" id="3032592"/>
    <lineage>
        <taxon>Bacteria</taxon>
        <taxon>Pseudomonadati</taxon>
        <taxon>Pseudomonadota</taxon>
        <taxon>Alphaproteobacteria</taxon>
        <taxon>Sphingomonadales</taxon>
        <taxon>Erythrobacteraceae</taxon>
        <taxon>Altererythrobacter</taxon>
    </lineage>
</organism>
<evidence type="ECO:0000256" key="1">
    <source>
        <dbReference type="SAM" id="MobiDB-lite"/>
    </source>
</evidence>
<keyword evidence="3" id="KW-1185">Reference proteome</keyword>
<accession>A0ABY8FX07</accession>
<sequence>MPQADFSYDAPGDAAGLPVSVSVFADRPYLRDQVCDDLRSAGFRIGRNGSIAALLKGDPVALGDAVLLDCPDIDAEGMAALSRLDMRVAQAGSQLIVSTSLVALDDVFACLDQSRAQILVDASRAERIVAVGRILGAVGGHRLREMSKEDRVALLHLSQQVDAIARQLDNLSDGGPAFALSDNDSEYRGPEHHRQGAGRPPLPDPSLVRQMIRQRQTRAQYFDAELFADPAWDMLLDLTAAHGEHKRVSVSSLCIAAGVPPTTALRWIRQMVETGLFDRVEDARDRRRAYISLSERAVDAMARYFAVIAGPVAVAA</sequence>
<proteinExistence type="predicted"/>
<keyword evidence="2" id="KW-0238">DNA-binding</keyword>
<dbReference type="InterPro" id="IPR036390">
    <property type="entry name" value="WH_DNA-bd_sf"/>
</dbReference>
<name>A0ABY8FX07_9SPHN</name>
<reference evidence="2 3" key="1">
    <citation type="submission" date="2023-03" db="EMBL/GenBank/DDBJ databases">
        <title>Altererythrobacter sp. CAU 1644 isolated from sand.</title>
        <authorList>
            <person name="Kim W."/>
        </authorList>
    </citation>
    <scope>NUCLEOTIDE SEQUENCE [LARGE SCALE GENOMIC DNA]</scope>
    <source>
        <strain evidence="2 3">CAU 1644</strain>
    </source>
</reference>
<dbReference type="SUPFAM" id="SSF46785">
    <property type="entry name" value="Winged helix' DNA-binding domain"/>
    <property type="match status" value="1"/>
</dbReference>
<protein>
    <submittedName>
        <fullName evidence="2">Winged helix DNA-binding protein</fullName>
    </submittedName>
</protein>
<gene>
    <name evidence="2" type="ORF">P7228_02420</name>
</gene>
<evidence type="ECO:0000313" key="3">
    <source>
        <dbReference type="Proteomes" id="UP001215827"/>
    </source>
</evidence>
<feature type="compositionally biased region" description="Basic and acidic residues" evidence="1">
    <location>
        <begin position="185"/>
        <end position="194"/>
    </location>
</feature>
<dbReference type="Gene3D" id="1.10.10.10">
    <property type="entry name" value="Winged helix-like DNA-binding domain superfamily/Winged helix DNA-binding domain"/>
    <property type="match status" value="1"/>
</dbReference>
<evidence type="ECO:0000313" key="2">
    <source>
        <dbReference type="EMBL" id="WFL77941.1"/>
    </source>
</evidence>
<dbReference type="GO" id="GO:0003677">
    <property type="term" value="F:DNA binding"/>
    <property type="evidence" value="ECO:0007669"/>
    <property type="project" value="UniProtKB-KW"/>
</dbReference>
<dbReference type="InterPro" id="IPR036388">
    <property type="entry name" value="WH-like_DNA-bd_sf"/>
</dbReference>